<sequence length="116" mass="13158">MTYYPDLSPYQYTVVDQPMVNVGWLEPGEHFPRGPVPSHLVDALLKLGTRPRNKLRGFHFCGFCSRYRGTGEIHVVSASGIRYAAPMLIIHYIFAHRYRPPAEFIDAVLMPVKAIA</sequence>
<gene>
    <name evidence="2" type="ORF">SAMN05661093_02005</name>
</gene>
<dbReference type="AlphaFoldDB" id="A0A1Y5XE08"/>
<dbReference type="InterPro" id="IPR057679">
    <property type="entry name" value="DUF7919"/>
</dbReference>
<dbReference type="Pfam" id="PF25535">
    <property type="entry name" value="DUF7919"/>
    <property type="match status" value="1"/>
</dbReference>
<evidence type="ECO:0000259" key="1">
    <source>
        <dbReference type="Pfam" id="PF25535"/>
    </source>
</evidence>
<dbReference type="Proteomes" id="UP000192674">
    <property type="component" value="Unassembled WGS sequence"/>
</dbReference>
<accession>A0A1Y5XE08</accession>
<reference evidence="2 3" key="1">
    <citation type="submission" date="2017-04" db="EMBL/GenBank/DDBJ databases">
        <authorList>
            <person name="Afonso C.L."/>
            <person name="Miller P.J."/>
            <person name="Scott M.A."/>
            <person name="Spackman E."/>
            <person name="Goraichik I."/>
            <person name="Dimitrov K.M."/>
            <person name="Suarez D.L."/>
            <person name="Swayne D.E."/>
        </authorList>
    </citation>
    <scope>NUCLEOTIDE SEQUENCE [LARGE SCALE GENOMIC DNA]</scope>
    <source>
        <strain evidence="2 3">DSM 43828</strain>
    </source>
</reference>
<dbReference type="EMBL" id="FWXV01000002">
    <property type="protein sequence ID" value="SMC84211.1"/>
    <property type="molecule type" value="Genomic_DNA"/>
</dbReference>
<keyword evidence="3" id="KW-1185">Reference proteome</keyword>
<dbReference type="RefSeq" id="WP_033381040.1">
    <property type="nucleotide sequence ID" value="NZ_FWXV01000002.1"/>
</dbReference>
<dbReference type="OrthoDB" id="5523878at2"/>
<name>A0A1Y5XE08_KIBAR</name>
<protein>
    <recommendedName>
        <fullName evidence="1">DUF7919 domain-containing protein</fullName>
    </recommendedName>
</protein>
<evidence type="ECO:0000313" key="2">
    <source>
        <dbReference type="EMBL" id="SMC84211.1"/>
    </source>
</evidence>
<evidence type="ECO:0000313" key="3">
    <source>
        <dbReference type="Proteomes" id="UP000192674"/>
    </source>
</evidence>
<organism evidence="2 3">
    <name type="scientific">Kibdelosporangium aridum</name>
    <dbReference type="NCBI Taxonomy" id="2030"/>
    <lineage>
        <taxon>Bacteria</taxon>
        <taxon>Bacillati</taxon>
        <taxon>Actinomycetota</taxon>
        <taxon>Actinomycetes</taxon>
        <taxon>Pseudonocardiales</taxon>
        <taxon>Pseudonocardiaceae</taxon>
        <taxon>Kibdelosporangium</taxon>
    </lineage>
</organism>
<feature type="domain" description="DUF7919" evidence="1">
    <location>
        <begin position="2"/>
        <end position="109"/>
    </location>
</feature>
<proteinExistence type="predicted"/>